<name>A0A178J5K2_9VIBR</name>
<sequence>MARPKLSRNQKRKKKLQKRKTKATSAISIPAGVRCITKRQFNAFCFSRHPMARVTADERQWFIAYDKKILATIIRDNIDGDFGFVIMGRDERKMFRALEVSNSFKREEIQARNELIKAIKKYKNDGQDLYPQGDEIKLTNELFEPLVERSKLNPIYTALAEEPRLEAARNLIKEIVYTFDDPDGHYIKEFQTHGFDARLWELYLYIYFHDKFTQIKGNPAPDFHITNGAKEYLVEAVTVNPSQDESRPDEEEPENPTEIRELLNDYMPIKFGSPLYSKLKKKYWEKAHVAGKPLVFAIHDFHNTGSMTWSRTALMEYLYGVRASIVDGKPRAVRINTHEWKGKSIPSGFFNQPDSENISAVLFSNAATLTKFNRMGKLAGMGGEDVKIYRMGTRYNPDPEAFVGIPFHEDVDSPEYTESWSESLIMYHNPNALHPVEPSDFPDISHMLKCDEDGDEGYFQPYDVLSSKSFVLSLHEPVPELEKI</sequence>
<dbReference type="RefSeq" id="WP_069669741.1">
    <property type="nucleotide sequence ID" value="NZ_JAPFIM010000025.1"/>
</dbReference>
<evidence type="ECO:0000256" key="1">
    <source>
        <dbReference type="SAM" id="MobiDB-lite"/>
    </source>
</evidence>
<evidence type="ECO:0008006" key="6">
    <source>
        <dbReference type="Google" id="ProtNLM"/>
    </source>
</evidence>
<evidence type="ECO:0000313" key="3">
    <source>
        <dbReference type="EMBL" id="OAM96726.1"/>
    </source>
</evidence>
<organism evidence="3 4">
    <name type="scientific">Vibrio europaeus</name>
    <dbReference type="NCBI Taxonomy" id="300876"/>
    <lineage>
        <taxon>Bacteria</taxon>
        <taxon>Pseudomonadati</taxon>
        <taxon>Pseudomonadota</taxon>
        <taxon>Gammaproteobacteria</taxon>
        <taxon>Vibrionales</taxon>
        <taxon>Vibrionaceae</taxon>
        <taxon>Vibrio</taxon>
        <taxon>Vibrio oreintalis group</taxon>
    </lineage>
</organism>
<evidence type="ECO:0000313" key="2">
    <source>
        <dbReference type="EMBL" id="MDC5743423.1"/>
    </source>
</evidence>
<evidence type="ECO:0000313" key="5">
    <source>
        <dbReference type="Proteomes" id="UP001150001"/>
    </source>
</evidence>
<dbReference type="EMBL" id="LUAX01000008">
    <property type="protein sequence ID" value="OAM96726.1"/>
    <property type="molecule type" value="Genomic_DNA"/>
</dbReference>
<protein>
    <recommendedName>
        <fullName evidence="6">Glycosaminoglycan attachment site</fullName>
    </recommendedName>
</protein>
<dbReference type="GeneID" id="78078757"/>
<comment type="caution">
    <text evidence="3">The sequence shown here is derived from an EMBL/GenBank/DDBJ whole genome shotgun (WGS) entry which is preliminary data.</text>
</comment>
<gene>
    <name evidence="3" type="ORF">AZ468_23850</name>
    <name evidence="2" type="ORF">OPW20_25505</name>
</gene>
<dbReference type="AlphaFoldDB" id="A0A178J5K2"/>
<reference evidence="2" key="2">
    <citation type="submission" date="2022-11" db="EMBL/GenBank/DDBJ databases">
        <title>Role of the vibriolysin VemA secreted by the emergent pathogen Vibrio europaeus in the colonization of Manila clam mucus.</title>
        <authorList>
            <person name="Martinez C."/>
            <person name="Rodriguez S."/>
            <person name="Vences A."/>
            <person name="Barja J.L."/>
            <person name="Toranzo A.E."/>
            <person name="Dubert J."/>
        </authorList>
    </citation>
    <scope>NUCLEOTIDE SEQUENCE</scope>
    <source>
        <strain evidence="2">3454</strain>
    </source>
</reference>
<keyword evidence="3" id="KW-0614">Plasmid</keyword>
<feature type="compositionally biased region" description="Basic residues" evidence="1">
    <location>
        <begin position="1"/>
        <end position="22"/>
    </location>
</feature>
<reference evidence="3 4" key="1">
    <citation type="submission" date="2016-03" db="EMBL/GenBank/DDBJ databases">
        <title>Draft genome sequence of the Vibrio tubiashii subs. europaeus.</title>
        <authorList>
            <person name="Spinard E."/>
            <person name="Dubert J."/>
            <person name="Nelson D.R."/>
            <person name="Barja J.L."/>
        </authorList>
    </citation>
    <scope>NUCLEOTIDE SEQUENCE [LARGE SCALE GENOMIC DNA]</scope>
    <source>
        <strain evidence="4">PP-638</strain>
        <strain evidence="3">PP2-638</strain>
        <plasmid evidence="3">p251_like</plasmid>
    </source>
</reference>
<evidence type="ECO:0000313" key="4">
    <source>
        <dbReference type="Proteomes" id="UP000094761"/>
    </source>
</evidence>
<geneLocation type="plasmid" evidence="3">
    <name>p251_like</name>
</geneLocation>
<dbReference type="OrthoDB" id="981968at2"/>
<keyword evidence="5" id="KW-1185">Reference proteome</keyword>
<feature type="region of interest" description="Disordered" evidence="1">
    <location>
        <begin position="1"/>
        <end position="23"/>
    </location>
</feature>
<accession>A0A178J5K2</accession>
<proteinExistence type="predicted"/>
<dbReference type="Proteomes" id="UP001150001">
    <property type="component" value="Unassembled WGS sequence"/>
</dbReference>
<dbReference type="Proteomes" id="UP000094761">
    <property type="component" value="Unassembled WGS sequence"/>
</dbReference>
<dbReference type="EMBL" id="JAPFIT010000033">
    <property type="protein sequence ID" value="MDC5743423.1"/>
    <property type="molecule type" value="Genomic_DNA"/>
</dbReference>